<dbReference type="PANTHER" id="PTHR48011:SF18">
    <property type="entry name" value="MITOGEN-ACTIVATED PROTEIN KINASE KINASE KINASE 19-RELATED"/>
    <property type="match status" value="1"/>
</dbReference>
<dbReference type="PROSITE" id="PS50011">
    <property type="entry name" value="PROTEIN_KINASE_DOM"/>
    <property type="match status" value="1"/>
</dbReference>
<protein>
    <recommendedName>
        <fullName evidence="1">Protein kinase domain-containing protein</fullName>
    </recommendedName>
</protein>
<dbReference type="Proteomes" id="UP001359559">
    <property type="component" value="Unassembled WGS sequence"/>
</dbReference>
<dbReference type="EMBL" id="JAYKXN010000002">
    <property type="protein sequence ID" value="KAK7309209.1"/>
    <property type="molecule type" value="Genomic_DNA"/>
</dbReference>
<comment type="caution">
    <text evidence="2">The sequence shown here is derived from an EMBL/GenBank/DDBJ whole genome shotgun (WGS) entry which is preliminary data.</text>
</comment>
<evidence type="ECO:0000313" key="2">
    <source>
        <dbReference type="EMBL" id="KAK7309209.1"/>
    </source>
</evidence>
<dbReference type="GO" id="GO:0004672">
    <property type="term" value="F:protein kinase activity"/>
    <property type="evidence" value="ECO:0007669"/>
    <property type="project" value="InterPro"/>
</dbReference>
<dbReference type="InterPro" id="IPR052751">
    <property type="entry name" value="Plant_MAPKKK"/>
</dbReference>
<keyword evidence="3" id="KW-1185">Reference proteome</keyword>
<dbReference type="InterPro" id="IPR000719">
    <property type="entry name" value="Prot_kinase_dom"/>
</dbReference>
<proteinExistence type="predicted"/>
<accession>A0AAN9K309</accession>
<dbReference type="SUPFAM" id="SSF56112">
    <property type="entry name" value="Protein kinase-like (PK-like)"/>
    <property type="match status" value="1"/>
</dbReference>
<name>A0AAN9K309_CLITE</name>
<feature type="domain" description="Protein kinase" evidence="1">
    <location>
        <begin position="1"/>
        <end position="39"/>
    </location>
</feature>
<evidence type="ECO:0000259" key="1">
    <source>
        <dbReference type="PROSITE" id="PS50011"/>
    </source>
</evidence>
<dbReference type="AlphaFoldDB" id="A0AAN9K309"/>
<dbReference type="Gene3D" id="1.10.510.10">
    <property type="entry name" value="Transferase(Phosphotransferase) domain 1"/>
    <property type="match status" value="1"/>
</dbReference>
<dbReference type="GO" id="GO:0007165">
    <property type="term" value="P:signal transduction"/>
    <property type="evidence" value="ECO:0007669"/>
    <property type="project" value="TreeGrafter"/>
</dbReference>
<reference evidence="2 3" key="1">
    <citation type="submission" date="2024-01" db="EMBL/GenBank/DDBJ databases">
        <title>The genomes of 5 underutilized Papilionoideae crops provide insights into root nodulation and disease resistance.</title>
        <authorList>
            <person name="Yuan L."/>
        </authorList>
    </citation>
    <scope>NUCLEOTIDE SEQUENCE [LARGE SCALE GENOMIC DNA]</scope>
    <source>
        <strain evidence="2">LY-2023</strain>
        <tissue evidence="2">Leaf</tissue>
    </source>
</reference>
<dbReference type="PANTHER" id="PTHR48011">
    <property type="entry name" value="CCR4-NOT TRANSCRIPTIONAL COMPLEX SUBUNIT CAF120-RELATED"/>
    <property type="match status" value="1"/>
</dbReference>
<evidence type="ECO:0000313" key="3">
    <source>
        <dbReference type="Proteomes" id="UP001359559"/>
    </source>
</evidence>
<gene>
    <name evidence="2" type="ORF">RJT34_05749</name>
</gene>
<dbReference type="InterPro" id="IPR011009">
    <property type="entry name" value="Kinase-like_dom_sf"/>
</dbReference>
<organism evidence="2 3">
    <name type="scientific">Clitoria ternatea</name>
    <name type="common">Butterfly pea</name>
    <dbReference type="NCBI Taxonomy" id="43366"/>
    <lineage>
        <taxon>Eukaryota</taxon>
        <taxon>Viridiplantae</taxon>
        <taxon>Streptophyta</taxon>
        <taxon>Embryophyta</taxon>
        <taxon>Tracheophyta</taxon>
        <taxon>Spermatophyta</taxon>
        <taxon>Magnoliopsida</taxon>
        <taxon>eudicotyledons</taxon>
        <taxon>Gunneridae</taxon>
        <taxon>Pentapetalae</taxon>
        <taxon>rosids</taxon>
        <taxon>fabids</taxon>
        <taxon>Fabales</taxon>
        <taxon>Fabaceae</taxon>
        <taxon>Papilionoideae</taxon>
        <taxon>50 kb inversion clade</taxon>
        <taxon>NPAAA clade</taxon>
        <taxon>indigoferoid/millettioid clade</taxon>
        <taxon>Phaseoleae</taxon>
        <taxon>Clitoria</taxon>
    </lineage>
</organism>
<dbReference type="GO" id="GO:0005524">
    <property type="term" value="F:ATP binding"/>
    <property type="evidence" value="ECO:0007669"/>
    <property type="project" value="InterPro"/>
</dbReference>
<sequence length="122" mass="14028">MPKIPKELSEEGKDFLEKCFVKDPKKRWSAEMLLKHPFIANDNLSVMEANEKSTAMSPTTHFDFPSWGSTVTVTASCSPVFDDWRGRENAHSNSPADRLRRLATDERPVNWLESDDWMSVRI</sequence>